<dbReference type="VEuPathDB" id="VectorBase:AATE000545"/>
<evidence type="ECO:0000313" key="2">
    <source>
        <dbReference type="EnsemblMetazoa" id="AATE000545-PA.1"/>
    </source>
</evidence>
<protein>
    <submittedName>
        <fullName evidence="2">Uncharacterized protein</fullName>
    </submittedName>
</protein>
<organism evidence="2">
    <name type="scientific">Anopheles atroparvus</name>
    <name type="common">European mosquito</name>
    <dbReference type="NCBI Taxonomy" id="41427"/>
    <lineage>
        <taxon>Eukaryota</taxon>
        <taxon>Metazoa</taxon>
        <taxon>Ecdysozoa</taxon>
        <taxon>Arthropoda</taxon>
        <taxon>Hexapoda</taxon>
        <taxon>Insecta</taxon>
        <taxon>Pterygota</taxon>
        <taxon>Neoptera</taxon>
        <taxon>Endopterygota</taxon>
        <taxon>Diptera</taxon>
        <taxon>Nematocera</taxon>
        <taxon>Culicoidea</taxon>
        <taxon>Culicidae</taxon>
        <taxon>Anophelinae</taxon>
        <taxon>Anopheles</taxon>
    </lineage>
</organism>
<feature type="compositionally biased region" description="Polar residues" evidence="1">
    <location>
        <begin position="125"/>
        <end position="135"/>
    </location>
</feature>
<accession>A0A182IJW0</accession>
<dbReference type="AlphaFoldDB" id="A0A182IJW0"/>
<proteinExistence type="predicted"/>
<dbReference type="EnsemblMetazoa" id="AATE000545-RA">
    <property type="protein sequence ID" value="AATE000545-PA.1"/>
    <property type="gene ID" value="AATE000545"/>
</dbReference>
<reference evidence="2" key="1">
    <citation type="submission" date="2022-08" db="UniProtKB">
        <authorList>
            <consortium name="EnsemblMetazoa"/>
        </authorList>
    </citation>
    <scope>IDENTIFICATION</scope>
    <source>
        <strain evidence="2">EBRO</strain>
    </source>
</reference>
<feature type="compositionally biased region" description="Basic and acidic residues" evidence="1">
    <location>
        <begin position="93"/>
        <end position="117"/>
    </location>
</feature>
<name>A0A182IJW0_ANOAO</name>
<sequence>MATGEDGAFASLPTLEPELLFSLSTNIGSSGSDSSPSQDIGRGAPLLAVRSSRMFTPFVRATADTVFSMFDSSVSDSSDSSIFGTAATRREAIVKKSEKIERSTAEGRKTDGEKVAADSKPSPSPTEINGNLLDS</sequence>
<evidence type="ECO:0000256" key="1">
    <source>
        <dbReference type="SAM" id="MobiDB-lite"/>
    </source>
</evidence>
<feature type="region of interest" description="Disordered" evidence="1">
    <location>
        <begin position="93"/>
        <end position="135"/>
    </location>
</feature>